<dbReference type="InterPro" id="IPR043519">
    <property type="entry name" value="NT_sf"/>
</dbReference>
<evidence type="ECO:0000256" key="1">
    <source>
        <dbReference type="ARBA" id="ARBA00022634"/>
    </source>
</evidence>
<dbReference type="AlphaFoldDB" id="A0A6C0M0Z0"/>
<dbReference type="InterPro" id="IPR037160">
    <property type="entry name" value="DNA_Pol_thumb_sf"/>
</dbReference>
<dbReference type="GO" id="GO:0003677">
    <property type="term" value="F:DNA binding"/>
    <property type="evidence" value="ECO:0007669"/>
    <property type="project" value="InterPro"/>
</dbReference>
<dbReference type="CDD" id="cd00141">
    <property type="entry name" value="NT_POLXc"/>
    <property type="match status" value="1"/>
</dbReference>
<evidence type="ECO:0000259" key="5">
    <source>
        <dbReference type="SMART" id="SM00483"/>
    </source>
</evidence>
<dbReference type="Pfam" id="PF14791">
    <property type="entry name" value="DNA_pol_B_thumb"/>
    <property type="match status" value="1"/>
</dbReference>
<dbReference type="SMART" id="SM00483">
    <property type="entry name" value="POLXc"/>
    <property type="match status" value="1"/>
</dbReference>
<organism evidence="6">
    <name type="scientific">viral metagenome</name>
    <dbReference type="NCBI Taxonomy" id="1070528"/>
    <lineage>
        <taxon>unclassified sequences</taxon>
        <taxon>metagenomes</taxon>
        <taxon>organismal metagenomes</taxon>
    </lineage>
</organism>
<dbReference type="GO" id="GO:0005634">
    <property type="term" value="C:nucleus"/>
    <property type="evidence" value="ECO:0007669"/>
    <property type="project" value="TreeGrafter"/>
</dbReference>
<dbReference type="InterPro" id="IPR028207">
    <property type="entry name" value="DNA_pol_B_palm_palm"/>
</dbReference>
<dbReference type="Gene3D" id="3.30.460.10">
    <property type="entry name" value="Beta Polymerase, domain 2"/>
    <property type="match status" value="1"/>
</dbReference>
<dbReference type="InterPro" id="IPR002008">
    <property type="entry name" value="DNA_pol_X_beta-like"/>
</dbReference>
<dbReference type="SUPFAM" id="SSF47802">
    <property type="entry name" value="DNA polymerase beta, N-terminal domain-like"/>
    <property type="match status" value="1"/>
</dbReference>
<dbReference type="PRINTS" id="PR00869">
    <property type="entry name" value="DNAPOLX"/>
</dbReference>
<protein>
    <recommendedName>
        <fullName evidence="5">DNA-directed DNA polymerase X domain-containing protein</fullName>
    </recommendedName>
</protein>
<dbReference type="GO" id="GO:0006303">
    <property type="term" value="P:double-strand break repair via nonhomologous end joining"/>
    <property type="evidence" value="ECO:0007669"/>
    <property type="project" value="TreeGrafter"/>
</dbReference>
<evidence type="ECO:0000256" key="4">
    <source>
        <dbReference type="ARBA" id="ARBA00022705"/>
    </source>
</evidence>
<dbReference type="InterPro" id="IPR002054">
    <property type="entry name" value="DNA-dir_DNA_pol_X"/>
</dbReference>
<sequence length="334" mass="38383">MTVNQNLIDVLTELVRLIKLEQNHSTDQKVVSNASYRIKAISYLISIIKKHGKEITSADDIEKYPKIGKGSLVKVSEILETGKLQEVKELTKQYQKYTKMQGIIDELSTIVGIGRSRAIELVEKYNVKSIKDLQKRFKNGEIPLNDKIQIGLKYVGKFEGSIPRSEFDTIADRIVESIETDNLTVTFCGSYRRGKSTPNDIDVLICHLDYLTMDDVKKSTVLKNVVTVLKEKKLIIDDIAGEESSTKYMGFCKINNKPVRRLDIRVMPVESYYTAILYFTGSYELNREMRLKAKELGYKLNEYGLYKDDTRIDVCSEEDVFELLKMDYLPPEER</sequence>
<keyword evidence="1" id="KW-0237">DNA synthesis</keyword>
<dbReference type="Gene3D" id="3.30.210.10">
    <property type="entry name" value="DNA polymerase, thumb domain"/>
    <property type="match status" value="1"/>
</dbReference>
<accession>A0A6C0M0Z0</accession>
<dbReference type="InterPro" id="IPR029398">
    <property type="entry name" value="PolB_thumb"/>
</dbReference>
<dbReference type="EMBL" id="MN740616">
    <property type="protein sequence ID" value="QHU35945.1"/>
    <property type="molecule type" value="Genomic_DNA"/>
</dbReference>
<feature type="domain" description="DNA-directed DNA polymerase X" evidence="5">
    <location>
        <begin position="2"/>
        <end position="334"/>
    </location>
</feature>
<dbReference type="Gene3D" id="1.10.150.20">
    <property type="entry name" value="5' to 3' exonuclease, C-terminal subdomain"/>
    <property type="match status" value="1"/>
</dbReference>
<name>A0A6C0M0Z0_9ZZZZ</name>
<keyword evidence="2" id="KW-0808">Transferase</keyword>
<dbReference type="SUPFAM" id="SSF81301">
    <property type="entry name" value="Nucleotidyltransferase"/>
    <property type="match status" value="1"/>
</dbReference>
<dbReference type="InterPro" id="IPR018944">
    <property type="entry name" value="DNA_pol_lambd_fingers_domain"/>
</dbReference>
<dbReference type="PANTHER" id="PTHR11276:SF28">
    <property type="entry name" value="DNA POLYMERASE LAMBDA"/>
    <property type="match status" value="1"/>
</dbReference>
<dbReference type="GO" id="GO:0003887">
    <property type="term" value="F:DNA-directed DNA polymerase activity"/>
    <property type="evidence" value="ECO:0007669"/>
    <property type="project" value="InterPro"/>
</dbReference>
<reference evidence="6" key="1">
    <citation type="journal article" date="2020" name="Nature">
        <title>Giant virus diversity and host interactions through global metagenomics.</title>
        <authorList>
            <person name="Schulz F."/>
            <person name="Roux S."/>
            <person name="Paez-Espino D."/>
            <person name="Jungbluth S."/>
            <person name="Walsh D.A."/>
            <person name="Denef V.J."/>
            <person name="McMahon K.D."/>
            <person name="Konstantinidis K.T."/>
            <person name="Eloe-Fadrosh E.A."/>
            <person name="Kyrpides N.C."/>
            <person name="Woyke T."/>
        </authorList>
    </citation>
    <scope>NUCLEOTIDE SEQUENCE</scope>
    <source>
        <strain evidence="6">GVMAG-S-1035085-51</strain>
    </source>
</reference>
<evidence type="ECO:0000313" key="6">
    <source>
        <dbReference type="EMBL" id="QHU35945.1"/>
    </source>
</evidence>
<keyword evidence="3" id="KW-0548">Nucleotidyltransferase</keyword>
<dbReference type="PRINTS" id="PR00870">
    <property type="entry name" value="DNAPOLXBETA"/>
</dbReference>
<dbReference type="Pfam" id="PF14792">
    <property type="entry name" value="DNA_pol_B_palm"/>
    <property type="match status" value="1"/>
</dbReference>
<dbReference type="Pfam" id="PF10391">
    <property type="entry name" value="DNA_pol_lambd_f"/>
    <property type="match status" value="1"/>
</dbReference>
<dbReference type="Gene3D" id="1.10.150.110">
    <property type="entry name" value="DNA polymerase beta, N-terminal domain-like"/>
    <property type="match status" value="1"/>
</dbReference>
<evidence type="ECO:0000256" key="2">
    <source>
        <dbReference type="ARBA" id="ARBA00022679"/>
    </source>
</evidence>
<dbReference type="InterPro" id="IPR027421">
    <property type="entry name" value="DNA_pol_lamdba_lyase_dom_sf"/>
</dbReference>
<keyword evidence="4" id="KW-0235">DNA replication</keyword>
<dbReference type="InterPro" id="IPR022312">
    <property type="entry name" value="DNA_pol_X"/>
</dbReference>
<proteinExistence type="predicted"/>
<evidence type="ECO:0000256" key="3">
    <source>
        <dbReference type="ARBA" id="ARBA00022695"/>
    </source>
</evidence>
<dbReference type="PANTHER" id="PTHR11276">
    <property type="entry name" value="DNA POLYMERASE TYPE-X FAMILY MEMBER"/>
    <property type="match status" value="1"/>
</dbReference>